<sequence>MSLDSHQDAAPKRNRPGTKNADLFSWNYSLSHNINPSPKGKNAESNTTKTEKKDTPDGEEADEDFDIIDDDSNSNFASQELIQRNIQHDPSKVEKIISLPEGSNEEQDRDAWIYEQMRQFLLELNHFIVAHAQVCTKDTQPEMKITGVKSNEELVFLSPIFNPPQPVPAIDYMIQIVTQASQTLNDTKIFPNRISISKKGLKETKTLTRRLYRLFAFSYYVHPEEWTKFEKETHLSERYQKFLKLYDLMQKKQFLIPDKAFKSTNK</sequence>
<name>A0AAW2ZCV7_9EUKA</name>
<dbReference type="SUPFAM" id="SSF101152">
    <property type="entry name" value="Mob1/phocein"/>
    <property type="match status" value="1"/>
</dbReference>
<organism evidence="2 3">
    <name type="scientific">Acrasis kona</name>
    <dbReference type="NCBI Taxonomy" id="1008807"/>
    <lineage>
        <taxon>Eukaryota</taxon>
        <taxon>Discoba</taxon>
        <taxon>Heterolobosea</taxon>
        <taxon>Tetramitia</taxon>
        <taxon>Eutetramitia</taxon>
        <taxon>Acrasidae</taxon>
        <taxon>Acrasis</taxon>
    </lineage>
</organism>
<dbReference type="InterPro" id="IPR036703">
    <property type="entry name" value="MOB_kinase_act_sf"/>
</dbReference>
<evidence type="ECO:0000313" key="3">
    <source>
        <dbReference type="Proteomes" id="UP001431209"/>
    </source>
</evidence>
<dbReference type="AlphaFoldDB" id="A0AAW2ZCV7"/>
<protein>
    <submittedName>
        <fullName evidence="2">MOB-like protein phocein</fullName>
    </submittedName>
</protein>
<reference evidence="2 3" key="1">
    <citation type="submission" date="2024-03" db="EMBL/GenBank/DDBJ databases">
        <title>The Acrasis kona genome and developmental transcriptomes reveal deep origins of eukaryotic multicellular pathways.</title>
        <authorList>
            <person name="Sheikh S."/>
            <person name="Fu C.-J."/>
            <person name="Brown M.W."/>
            <person name="Baldauf S.L."/>
        </authorList>
    </citation>
    <scope>NUCLEOTIDE SEQUENCE [LARGE SCALE GENOMIC DNA]</scope>
    <source>
        <strain evidence="2 3">ATCC MYA-3509</strain>
    </source>
</reference>
<feature type="region of interest" description="Disordered" evidence="1">
    <location>
        <begin position="1"/>
        <end position="73"/>
    </location>
</feature>
<evidence type="ECO:0000256" key="1">
    <source>
        <dbReference type="SAM" id="MobiDB-lite"/>
    </source>
</evidence>
<feature type="compositionally biased region" description="Basic and acidic residues" evidence="1">
    <location>
        <begin position="1"/>
        <end position="11"/>
    </location>
</feature>
<dbReference type="EMBL" id="JAOPGA020001311">
    <property type="protein sequence ID" value="KAL0487164.1"/>
    <property type="molecule type" value="Genomic_DNA"/>
</dbReference>
<gene>
    <name evidence="2" type="ORF">AKO1_001040</name>
</gene>
<feature type="compositionally biased region" description="Acidic residues" evidence="1">
    <location>
        <begin position="57"/>
        <end position="72"/>
    </location>
</feature>
<comment type="caution">
    <text evidence="2">The sequence shown here is derived from an EMBL/GenBank/DDBJ whole genome shotgun (WGS) entry which is preliminary data.</text>
</comment>
<dbReference type="Gene3D" id="1.20.140.30">
    <property type="entry name" value="MOB kinase activator"/>
    <property type="match status" value="1"/>
</dbReference>
<evidence type="ECO:0000313" key="2">
    <source>
        <dbReference type="EMBL" id="KAL0487164.1"/>
    </source>
</evidence>
<accession>A0AAW2ZCV7</accession>
<dbReference type="SMART" id="SM01388">
    <property type="entry name" value="Mob1_phocein"/>
    <property type="match status" value="1"/>
</dbReference>
<dbReference type="InterPro" id="IPR005301">
    <property type="entry name" value="MOB_kinase_act_fam"/>
</dbReference>
<keyword evidence="3" id="KW-1185">Reference proteome</keyword>
<dbReference type="Pfam" id="PF03637">
    <property type="entry name" value="Mob1_phocein"/>
    <property type="match status" value="1"/>
</dbReference>
<feature type="compositionally biased region" description="Polar residues" evidence="1">
    <location>
        <begin position="26"/>
        <end position="36"/>
    </location>
</feature>
<dbReference type="Proteomes" id="UP001431209">
    <property type="component" value="Unassembled WGS sequence"/>
</dbReference>
<proteinExistence type="predicted"/>
<dbReference type="PANTHER" id="PTHR22599">
    <property type="entry name" value="MPS ONE BINDER KINASE ACTIVATOR-LIKE MOB"/>
    <property type="match status" value="1"/>
</dbReference>